<dbReference type="OrthoDB" id="5205528at2759"/>
<evidence type="ECO:0000259" key="7">
    <source>
        <dbReference type="Pfam" id="PF13091"/>
    </source>
</evidence>
<protein>
    <recommendedName>
        <fullName evidence="5">Mitochondrial cardiolipin hydrolase</fullName>
    </recommendedName>
    <alternativeName>
        <fullName evidence="6">Mitochondrial phospholipase</fullName>
    </alternativeName>
</protein>
<dbReference type="Pfam" id="PF13091">
    <property type="entry name" value="PLDc_2"/>
    <property type="match status" value="1"/>
</dbReference>
<dbReference type="InterPro" id="IPR025202">
    <property type="entry name" value="PLD-like_dom"/>
</dbReference>
<dbReference type="InterPro" id="IPR051406">
    <property type="entry name" value="PLD_domain"/>
</dbReference>
<evidence type="ECO:0000313" key="8">
    <source>
        <dbReference type="EMBL" id="EDV43866.1"/>
    </source>
</evidence>
<organism evidence="8 9">
    <name type="scientific">Drosophila ananassae</name>
    <name type="common">Fruit fly</name>
    <dbReference type="NCBI Taxonomy" id="7217"/>
    <lineage>
        <taxon>Eukaryota</taxon>
        <taxon>Metazoa</taxon>
        <taxon>Ecdysozoa</taxon>
        <taxon>Arthropoda</taxon>
        <taxon>Hexapoda</taxon>
        <taxon>Insecta</taxon>
        <taxon>Pterygota</taxon>
        <taxon>Neoptera</taxon>
        <taxon>Endopterygota</taxon>
        <taxon>Diptera</taxon>
        <taxon>Brachycera</taxon>
        <taxon>Muscomorpha</taxon>
        <taxon>Ephydroidea</taxon>
        <taxon>Drosophilidae</taxon>
        <taxon>Drosophila</taxon>
        <taxon>Sophophora</taxon>
    </lineage>
</organism>
<evidence type="ECO:0000256" key="4">
    <source>
        <dbReference type="ARBA" id="ARBA00038012"/>
    </source>
</evidence>
<dbReference type="SUPFAM" id="SSF56024">
    <property type="entry name" value="Phospholipase D/nuclease"/>
    <property type="match status" value="1"/>
</dbReference>
<evidence type="ECO:0000256" key="2">
    <source>
        <dbReference type="ARBA" id="ARBA00022963"/>
    </source>
</evidence>
<dbReference type="SMR" id="B3LX27"/>
<dbReference type="GO" id="GO:0035755">
    <property type="term" value="F:cardiolipin hydrolase activity"/>
    <property type="evidence" value="ECO:0007669"/>
    <property type="project" value="EnsemblMetazoa"/>
</dbReference>
<evidence type="ECO:0000313" key="9">
    <source>
        <dbReference type="Proteomes" id="UP000007801"/>
    </source>
</evidence>
<accession>B3LX27</accession>
<sequence length="233" mass="27501">MLYYLVKFIKLCFCSPREITDHYRSLVAEWGDDRRSRQVNDVVFVTCQGLRSCWGPHQDLTFRCDASYCFNNHVSRIIEHIERAVYSIDLAIYAMSSEPIGEAMRKASERGVRIRILCEKNFIKMIDKYAHYMLVRKVPPPRIPTTREMMMHHKFCIIDGYQAQKDLHQSDPVISVSMSGSLNWVSHAKSCDDLLITSSPKISKRLEQEFFRIWRACEVMHRPPQRQNRYLYN</sequence>
<dbReference type="PANTHER" id="PTHR43856">
    <property type="entry name" value="CARDIOLIPIN HYDROLASE"/>
    <property type="match status" value="1"/>
</dbReference>
<dbReference type="GO" id="GO:0140990">
    <property type="term" value="P:primary piRNA processing"/>
    <property type="evidence" value="ECO:0007669"/>
    <property type="project" value="EnsemblMetazoa"/>
</dbReference>
<evidence type="ECO:0000256" key="5">
    <source>
        <dbReference type="ARBA" id="ARBA00040549"/>
    </source>
</evidence>
<dbReference type="AlphaFoldDB" id="B3LX27"/>
<dbReference type="Gene3D" id="3.30.870.10">
    <property type="entry name" value="Endonuclease Chain A"/>
    <property type="match status" value="1"/>
</dbReference>
<evidence type="ECO:0000256" key="3">
    <source>
        <dbReference type="ARBA" id="ARBA00023098"/>
    </source>
</evidence>
<dbReference type="GO" id="GO:0032473">
    <property type="term" value="C:cytoplasmic side of mitochondrial outer membrane"/>
    <property type="evidence" value="ECO:0007669"/>
    <property type="project" value="EnsemblMetazoa"/>
</dbReference>
<dbReference type="Proteomes" id="UP000007801">
    <property type="component" value="Unassembled WGS sequence"/>
</dbReference>
<dbReference type="OMA" id="FCIIDGY"/>
<dbReference type="STRING" id="7217.B3LX27"/>
<evidence type="ECO:0000256" key="6">
    <source>
        <dbReference type="ARBA" id="ARBA00043167"/>
    </source>
</evidence>
<dbReference type="GO" id="GO:0030717">
    <property type="term" value="P:oocyte karyosome formation"/>
    <property type="evidence" value="ECO:0007669"/>
    <property type="project" value="EnsemblMetazoa"/>
</dbReference>
<reference evidence="8 9" key="1">
    <citation type="journal article" date="2007" name="Nature">
        <title>Evolution of genes and genomes on the Drosophila phylogeny.</title>
        <authorList>
            <consortium name="Drosophila 12 Genomes Consortium"/>
            <person name="Clark A.G."/>
            <person name="Eisen M.B."/>
            <person name="Smith D.R."/>
            <person name="Bergman C.M."/>
            <person name="Oliver B."/>
            <person name="Markow T.A."/>
            <person name="Kaufman T.C."/>
            <person name="Kellis M."/>
            <person name="Gelbart W."/>
            <person name="Iyer V.N."/>
            <person name="Pollard D.A."/>
            <person name="Sackton T.B."/>
            <person name="Larracuente A.M."/>
            <person name="Singh N.D."/>
            <person name="Abad J.P."/>
            <person name="Abt D.N."/>
            <person name="Adryan B."/>
            <person name="Aguade M."/>
            <person name="Akashi H."/>
            <person name="Anderson W.W."/>
            <person name="Aquadro C.F."/>
            <person name="Ardell D.H."/>
            <person name="Arguello R."/>
            <person name="Artieri C.G."/>
            <person name="Barbash D.A."/>
            <person name="Barker D."/>
            <person name="Barsanti P."/>
            <person name="Batterham P."/>
            <person name="Batzoglou S."/>
            <person name="Begun D."/>
            <person name="Bhutkar A."/>
            <person name="Blanco E."/>
            <person name="Bosak S.A."/>
            <person name="Bradley R.K."/>
            <person name="Brand A.D."/>
            <person name="Brent M.R."/>
            <person name="Brooks A.N."/>
            <person name="Brown R.H."/>
            <person name="Butlin R.K."/>
            <person name="Caggese C."/>
            <person name="Calvi B.R."/>
            <person name="Bernardo de Carvalho A."/>
            <person name="Caspi A."/>
            <person name="Castrezana S."/>
            <person name="Celniker S.E."/>
            <person name="Chang J.L."/>
            <person name="Chapple C."/>
            <person name="Chatterji S."/>
            <person name="Chinwalla A."/>
            <person name="Civetta A."/>
            <person name="Clifton S.W."/>
            <person name="Comeron J.M."/>
            <person name="Costello J.C."/>
            <person name="Coyne J.A."/>
            <person name="Daub J."/>
            <person name="David R.G."/>
            <person name="Delcher A.L."/>
            <person name="Delehaunty K."/>
            <person name="Do C.B."/>
            <person name="Ebling H."/>
            <person name="Edwards K."/>
            <person name="Eickbush T."/>
            <person name="Evans J.D."/>
            <person name="Filipski A."/>
            <person name="Findeiss S."/>
            <person name="Freyhult E."/>
            <person name="Fulton L."/>
            <person name="Fulton R."/>
            <person name="Garcia A.C."/>
            <person name="Gardiner A."/>
            <person name="Garfield D.A."/>
            <person name="Garvin B.E."/>
            <person name="Gibson G."/>
            <person name="Gilbert D."/>
            <person name="Gnerre S."/>
            <person name="Godfrey J."/>
            <person name="Good R."/>
            <person name="Gotea V."/>
            <person name="Gravely B."/>
            <person name="Greenberg A.J."/>
            <person name="Griffiths-Jones S."/>
            <person name="Gross S."/>
            <person name="Guigo R."/>
            <person name="Gustafson E.A."/>
            <person name="Haerty W."/>
            <person name="Hahn M.W."/>
            <person name="Halligan D.L."/>
            <person name="Halpern A.L."/>
            <person name="Halter G.M."/>
            <person name="Han M.V."/>
            <person name="Heger A."/>
            <person name="Hillier L."/>
            <person name="Hinrichs A.S."/>
            <person name="Holmes I."/>
            <person name="Hoskins R.A."/>
            <person name="Hubisz M.J."/>
            <person name="Hultmark D."/>
            <person name="Huntley M.A."/>
            <person name="Jaffe D.B."/>
            <person name="Jagadeeshan S."/>
            <person name="Jeck W.R."/>
            <person name="Johnson J."/>
            <person name="Jones C.D."/>
            <person name="Jordan W.C."/>
            <person name="Karpen G.H."/>
            <person name="Kataoka E."/>
            <person name="Keightley P.D."/>
            <person name="Kheradpour P."/>
            <person name="Kirkness E.F."/>
            <person name="Koerich L.B."/>
            <person name="Kristiansen K."/>
            <person name="Kudrna D."/>
            <person name="Kulathinal R.J."/>
            <person name="Kumar S."/>
            <person name="Kwok R."/>
            <person name="Lander E."/>
            <person name="Langley C.H."/>
            <person name="Lapoint R."/>
            <person name="Lazzaro B.P."/>
            <person name="Lee S.J."/>
            <person name="Levesque L."/>
            <person name="Li R."/>
            <person name="Lin C.F."/>
            <person name="Lin M.F."/>
            <person name="Lindblad-Toh K."/>
            <person name="Llopart A."/>
            <person name="Long M."/>
            <person name="Low L."/>
            <person name="Lozovsky E."/>
            <person name="Lu J."/>
            <person name="Luo M."/>
            <person name="Machado C.A."/>
            <person name="Makalowski W."/>
            <person name="Marzo M."/>
            <person name="Matsuda M."/>
            <person name="Matzkin L."/>
            <person name="McAllister B."/>
            <person name="McBride C.S."/>
            <person name="McKernan B."/>
            <person name="McKernan K."/>
            <person name="Mendez-Lago M."/>
            <person name="Minx P."/>
            <person name="Mollenhauer M.U."/>
            <person name="Montooth K."/>
            <person name="Mount S.M."/>
            <person name="Mu X."/>
            <person name="Myers E."/>
            <person name="Negre B."/>
            <person name="Newfeld S."/>
            <person name="Nielsen R."/>
            <person name="Noor M.A."/>
            <person name="O'Grady P."/>
            <person name="Pachter L."/>
            <person name="Papaceit M."/>
            <person name="Parisi M.J."/>
            <person name="Parisi M."/>
            <person name="Parts L."/>
            <person name="Pedersen J.S."/>
            <person name="Pesole G."/>
            <person name="Phillippy A.M."/>
            <person name="Ponting C.P."/>
            <person name="Pop M."/>
            <person name="Porcelli D."/>
            <person name="Powell J.R."/>
            <person name="Prohaska S."/>
            <person name="Pruitt K."/>
            <person name="Puig M."/>
            <person name="Quesneville H."/>
            <person name="Ram K.R."/>
            <person name="Rand D."/>
            <person name="Rasmussen M.D."/>
            <person name="Reed L.K."/>
            <person name="Reenan R."/>
            <person name="Reily A."/>
            <person name="Remington K.A."/>
            <person name="Rieger T.T."/>
            <person name="Ritchie M.G."/>
            <person name="Robin C."/>
            <person name="Rogers Y.H."/>
            <person name="Rohde C."/>
            <person name="Rozas J."/>
            <person name="Rubenfield M.J."/>
            <person name="Ruiz A."/>
            <person name="Russo S."/>
            <person name="Salzberg S.L."/>
            <person name="Sanchez-Gracia A."/>
            <person name="Saranga D.J."/>
            <person name="Sato H."/>
            <person name="Schaeffer S.W."/>
            <person name="Schatz M.C."/>
            <person name="Schlenke T."/>
            <person name="Schwartz R."/>
            <person name="Segarra C."/>
            <person name="Singh R.S."/>
            <person name="Sirot L."/>
            <person name="Sirota M."/>
            <person name="Sisneros N.B."/>
            <person name="Smith C.D."/>
            <person name="Smith T.F."/>
            <person name="Spieth J."/>
            <person name="Stage D.E."/>
            <person name="Stark A."/>
            <person name="Stephan W."/>
            <person name="Strausberg R.L."/>
            <person name="Strempel S."/>
            <person name="Sturgill D."/>
            <person name="Sutton G."/>
            <person name="Sutton G.G."/>
            <person name="Tao W."/>
            <person name="Teichmann S."/>
            <person name="Tobari Y.N."/>
            <person name="Tomimura Y."/>
            <person name="Tsolas J.M."/>
            <person name="Valente V.L."/>
            <person name="Venter E."/>
            <person name="Venter J.C."/>
            <person name="Vicario S."/>
            <person name="Vieira F.G."/>
            <person name="Vilella A.J."/>
            <person name="Villasante A."/>
            <person name="Walenz B."/>
            <person name="Wang J."/>
            <person name="Wasserman M."/>
            <person name="Watts T."/>
            <person name="Wilson D."/>
            <person name="Wilson R.K."/>
            <person name="Wing R.A."/>
            <person name="Wolfner M.F."/>
            <person name="Wong A."/>
            <person name="Wong G.K."/>
            <person name="Wu C.I."/>
            <person name="Wu G."/>
            <person name="Yamamoto D."/>
            <person name="Yang H.P."/>
            <person name="Yang S.P."/>
            <person name="Yorke J.A."/>
            <person name="Yoshida K."/>
            <person name="Zdobnov E."/>
            <person name="Zhang P."/>
            <person name="Zhang Y."/>
            <person name="Zimin A.V."/>
            <person name="Baldwin J."/>
            <person name="Abdouelleil A."/>
            <person name="Abdulkadir J."/>
            <person name="Abebe A."/>
            <person name="Abera B."/>
            <person name="Abreu J."/>
            <person name="Acer S.C."/>
            <person name="Aftuck L."/>
            <person name="Alexander A."/>
            <person name="An P."/>
            <person name="Anderson E."/>
            <person name="Anderson S."/>
            <person name="Arachi H."/>
            <person name="Azer M."/>
            <person name="Bachantsang P."/>
            <person name="Barry A."/>
            <person name="Bayul T."/>
            <person name="Berlin A."/>
            <person name="Bessette D."/>
            <person name="Bloom T."/>
            <person name="Blye J."/>
            <person name="Boguslavskiy L."/>
            <person name="Bonnet C."/>
            <person name="Boukhgalter B."/>
            <person name="Bourzgui I."/>
            <person name="Brown A."/>
            <person name="Cahill P."/>
            <person name="Channer S."/>
            <person name="Cheshatsang Y."/>
            <person name="Chuda L."/>
            <person name="Citroen M."/>
            <person name="Collymore A."/>
            <person name="Cooke P."/>
            <person name="Costello M."/>
            <person name="D'Aco K."/>
            <person name="Daza R."/>
            <person name="De Haan G."/>
            <person name="DeGray S."/>
            <person name="DeMaso C."/>
            <person name="Dhargay N."/>
            <person name="Dooley K."/>
            <person name="Dooley E."/>
            <person name="Doricent M."/>
            <person name="Dorje P."/>
            <person name="Dorjee K."/>
            <person name="Dupes A."/>
            <person name="Elong R."/>
            <person name="Falk J."/>
            <person name="Farina A."/>
            <person name="Faro S."/>
            <person name="Ferguson D."/>
            <person name="Fisher S."/>
            <person name="Foley C.D."/>
            <person name="Franke A."/>
            <person name="Friedrich D."/>
            <person name="Gadbois L."/>
            <person name="Gearin G."/>
            <person name="Gearin C.R."/>
            <person name="Giannoukos G."/>
            <person name="Goode T."/>
            <person name="Graham J."/>
            <person name="Grandbois E."/>
            <person name="Grewal S."/>
            <person name="Gyaltsen K."/>
            <person name="Hafez N."/>
            <person name="Hagos B."/>
            <person name="Hall J."/>
            <person name="Henson C."/>
            <person name="Hollinger A."/>
            <person name="Honan T."/>
            <person name="Huard M.D."/>
            <person name="Hughes L."/>
            <person name="Hurhula B."/>
            <person name="Husby M.E."/>
            <person name="Kamat A."/>
            <person name="Kanga B."/>
            <person name="Kashin S."/>
            <person name="Khazanovich D."/>
            <person name="Kisner P."/>
            <person name="Lance K."/>
            <person name="Lara M."/>
            <person name="Lee W."/>
            <person name="Lennon N."/>
            <person name="Letendre F."/>
            <person name="LeVine R."/>
            <person name="Lipovsky A."/>
            <person name="Liu X."/>
            <person name="Liu J."/>
            <person name="Liu S."/>
            <person name="Lokyitsang T."/>
            <person name="Lokyitsang Y."/>
            <person name="Lubonja R."/>
            <person name="Lui A."/>
            <person name="MacDonald P."/>
            <person name="Magnisalis V."/>
            <person name="Maru K."/>
            <person name="Matthews C."/>
            <person name="McCusker W."/>
            <person name="McDonough S."/>
            <person name="Mehta T."/>
            <person name="Meldrim J."/>
            <person name="Meneus L."/>
            <person name="Mihai O."/>
            <person name="Mihalev A."/>
            <person name="Mihova T."/>
            <person name="Mittelman R."/>
            <person name="Mlenga V."/>
            <person name="Montmayeur A."/>
            <person name="Mulrain L."/>
            <person name="Navidi A."/>
            <person name="Naylor J."/>
            <person name="Negash T."/>
            <person name="Nguyen T."/>
            <person name="Nguyen N."/>
            <person name="Nicol R."/>
            <person name="Norbu C."/>
            <person name="Norbu N."/>
            <person name="Novod N."/>
            <person name="O'Neill B."/>
            <person name="Osman S."/>
            <person name="Markiewicz E."/>
            <person name="Oyono O.L."/>
            <person name="Patti C."/>
            <person name="Phunkhang P."/>
            <person name="Pierre F."/>
            <person name="Priest M."/>
            <person name="Raghuraman S."/>
            <person name="Rege F."/>
            <person name="Reyes R."/>
            <person name="Rise C."/>
            <person name="Rogov P."/>
            <person name="Ross K."/>
            <person name="Ryan E."/>
            <person name="Settipalli S."/>
            <person name="Shea T."/>
            <person name="Sherpa N."/>
            <person name="Shi L."/>
            <person name="Shih D."/>
            <person name="Sparrow T."/>
            <person name="Spaulding J."/>
            <person name="Stalker J."/>
            <person name="Stange-Thomann N."/>
            <person name="Stavropoulos S."/>
            <person name="Stone C."/>
            <person name="Strader C."/>
            <person name="Tesfaye S."/>
            <person name="Thomson T."/>
            <person name="Thoulutsang Y."/>
            <person name="Thoulutsang D."/>
            <person name="Topham K."/>
            <person name="Topping I."/>
            <person name="Tsamla T."/>
            <person name="Vassiliev H."/>
            <person name="Vo A."/>
            <person name="Wangchuk T."/>
            <person name="Wangdi T."/>
            <person name="Weiand M."/>
            <person name="Wilkinson J."/>
            <person name="Wilson A."/>
            <person name="Yadav S."/>
            <person name="Young G."/>
            <person name="Yu Q."/>
            <person name="Zembek L."/>
            <person name="Zhong D."/>
            <person name="Zimmer A."/>
            <person name="Zwirko Z."/>
            <person name="Jaffe D.B."/>
            <person name="Alvarez P."/>
            <person name="Brockman W."/>
            <person name="Butler J."/>
            <person name="Chin C."/>
            <person name="Gnerre S."/>
            <person name="Grabherr M."/>
            <person name="Kleber M."/>
            <person name="Mauceli E."/>
            <person name="MacCallum I."/>
        </authorList>
    </citation>
    <scope>NUCLEOTIDE SEQUENCE [LARGE SCALE GENOMIC DNA]</scope>
    <source>
        <strain evidence="9">Tucson 14024-0371.13</strain>
    </source>
</reference>
<gene>
    <name evidence="8" type="primary">Dana\GF18693</name>
    <name evidence="8" type="synonym">dana_GLEANR_19950</name>
    <name evidence="8" type="ORF">GF18693</name>
</gene>
<evidence type="ECO:0000256" key="1">
    <source>
        <dbReference type="ARBA" id="ARBA00022801"/>
    </source>
</evidence>
<keyword evidence="1" id="KW-0378">Hydrolase</keyword>
<dbReference type="PANTHER" id="PTHR43856:SF1">
    <property type="entry name" value="MITOCHONDRIAL CARDIOLIPIN HYDROLASE"/>
    <property type="match status" value="1"/>
</dbReference>
<dbReference type="GO" id="GO:0042802">
    <property type="term" value="F:identical protein binding"/>
    <property type="evidence" value="ECO:0007669"/>
    <property type="project" value="EnsemblMetazoa"/>
</dbReference>
<dbReference type="GO" id="GO:0016891">
    <property type="term" value="F:RNA endonuclease activity producing 5'-phosphomonoesters, hydrolytic mechanism"/>
    <property type="evidence" value="ECO:0007669"/>
    <property type="project" value="EnsemblMetazoa"/>
</dbReference>
<keyword evidence="2" id="KW-0442">Lipid degradation</keyword>
<dbReference type="EMBL" id="CH902617">
    <property type="protein sequence ID" value="EDV43866.1"/>
    <property type="molecule type" value="Genomic_DNA"/>
</dbReference>
<dbReference type="GO" id="GO:0043186">
    <property type="term" value="C:P granule"/>
    <property type="evidence" value="ECO:0007669"/>
    <property type="project" value="EnsemblMetazoa"/>
</dbReference>
<keyword evidence="9" id="KW-1185">Reference proteome</keyword>
<proteinExistence type="inferred from homology"/>
<dbReference type="GO" id="GO:0016042">
    <property type="term" value="P:lipid catabolic process"/>
    <property type="evidence" value="ECO:0007669"/>
    <property type="project" value="UniProtKB-KW"/>
</dbReference>
<feature type="domain" description="Phospholipase D-like" evidence="7">
    <location>
        <begin position="77"/>
        <end position="214"/>
    </location>
</feature>
<dbReference type="PhylomeDB" id="B3LX27"/>
<comment type="similarity">
    <text evidence="4">Belongs to the phospholipase D family. MitoPLD/Zucchini subfamily.</text>
</comment>
<dbReference type="InParanoid" id="B3LX27"/>
<keyword evidence="3" id="KW-0443">Lipid metabolism</keyword>
<dbReference type="HOGENOM" id="CLU_080814_0_1_1"/>
<dbReference type="eggNOG" id="ENOG502T6T6">
    <property type="taxonomic scope" value="Eukaryota"/>
</dbReference>
<name>B3LX27_DROAN</name>